<dbReference type="Pfam" id="PF10310">
    <property type="entry name" value="DUF5427"/>
    <property type="match status" value="1"/>
</dbReference>
<sequence length="445" mass="46945">MAPKPSDKDGSKKKARDDALQFLETLEINDGEEAQGTSPSEQAADRVESASAAEDGSGNSEKKDPKSMLKFIDELTETAKRSASPVGEAQEAAASSVAASNSWSWGGIWGQAAALVEQNAQLKSGLGMLKESIEQVRQTEASKAIGSRVKTLVNQENLAKLGGDLKRSLDTVIDTIAPPIQEHEVFNVHLANSIGDESIEGVVYRTMDAVFDFHGFGEINVKSAAKQLSEAPEMQTKRGDTFTLPKGFDGGYGAAVTAIQYIQHATEAVSKNKAASPAAGVADADLGTEAENRQARAGGGGTGSPLFNRARKTELVVAIQPFSVIPIEDQGFLSLCVVLRDPSRGVTLRTFSQMLPLSCWAQPRDQIVAADVDGALGSSVNMRSDSVVHRRQEMNEECLYEAVMLAIKTLSNEYLTMRPPAAVTAAPSAAAAGAGAGAANPTKPI</sequence>
<dbReference type="PANTHER" id="PTHR28265:SF1">
    <property type="entry name" value="MAINTENANCE OF TELOMERE CAPPING PROTEIN 1"/>
    <property type="match status" value="1"/>
</dbReference>
<dbReference type="OrthoDB" id="5594977at2759"/>
<reference evidence="2" key="1">
    <citation type="submission" date="2022-07" db="EMBL/GenBank/DDBJ databases">
        <title>Phylogenomic reconstructions and comparative analyses of Kickxellomycotina fungi.</title>
        <authorList>
            <person name="Reynolds N.K."/>
            <person name="Stajich J.E."/>
            <person name="Barry K."/>
            <person name="Grigoriev I.V."/>
            <person name="Crous P."/>
            <person name="Smith M.E."/>
        </authorList>
    </citation>
    <scope>NUCLEOTIDE SEQUENCE</scope>
    <source>
        <strain evidence="2">IMI 214461</strain>
    </source>
</reference>
<keyword evidence="3" id="KW-1185">Reference proteome</keyword>
<name>A0A9W8EKN4_9FUNG</name>
<gene>
    <name evidence="2" type="ORF">H4R26_001921</name>
</gene>
<organism evidence="2 3">
    <name type="scientific">Coemansia thaxteri</name>
    <dbReference type="NCBI Taxonomy" id="2663907"/>
    <lineage>
        <taxon>Eukaryota</taxon>
        <taxon>Fungi</taxon>
        <taxon>Fungi incertae sedis</taxon>
        <taxon>Zoopagomycota</taxon>
        <taxon>Kickxellomycotina</taxon>
        <taxon>Kickxellomycetes</taxon>
        <taxon>Kickxellales</taxon>
        <taxon>Kickxellaceae</taxon>
        <taxon>Coemansia</taxon>
    </lineage>
</organism>
<dbReference type="Proteomes" id="UP001150907">
    <property type="component" value="Unassembled WGS sequence"/>
</dbReference>
<feature type="region of interest" description="Disordered" evidence="1">
    <location>
        <begin position="1"/>
        <end position="67"/>
    </location>
</feature>
<evidence type="ECO:0000313" key="3">
    <source>
        <dbReference type="Proteomes" id="UP001150907"/>
    </source>
</evidence>
<accession>A0A9W8EKN4</accession>
<feature type="compositionally biased region" description="Basic and acidic residues" evidence="1">
    <location>
        <begin position="1"/>
        <end position="19"/>
    </location>
</feature>
<comment type="caution">
    <text evidence="2">The sequence shown here is derived from an EMBL/GenBank/DDBJ whole genome shotgun (WGS) entry which is preliminary data.</text>
</comment>
<dbReference type="InterPro" id="IPR018814">
    <property type="entry name" value="DUF5427"/>
</dbReference>
<dbReference type="AlphaFoldDB" id="A0A9W8EKN4"/>
<evidence type="ECO:0000256" key="1">
    <source>
        <dbReference type="SAM" id="MobiDB-lite"/>
    </source>
</evidence>
<evidence type="ECO:0000313" key="2">
    <source>
        <dbReference type="EMBL" id="KAJ2005498.1"/>
    </source>
</evidence>
<proteinExistence type="predicted"/>
<dbReference type="EMBL" id="JANBQF010000098">
    <property type="protein sequence ID" value="KAJ2005498.1"/>
    <property type="molecule type" value="Genomic_DNA"/>
</dbReference>
<protein>
    <submittedName>
        <fullName evidence="2">Uncharacterized protein</fullName>
    </submittedName>
</protein>
<dbReference type="PANTHER" id="PTHR28265">
    <property type="entry name" value="MAINTENANCE OF TELOMERE CAPPING PROTEIN 1"/>
    <property type="match status" value="1"/>
</dbReference>